<accession>A0A1W2A201</accession>
<dbReference type="STRING" id="475255.SAMN04488101_101261"/>
<organism evidence="1 2">
    <name type="scientific">Pedobacter nyackensis</name>
    <dbReference type="NCBI Taxonomy" id="475255"/>
    <lineage>
        <taxon>Bacteria</taxon>
        <taxon>Pseudomonadati</taxon>
        <taxon>Bacteroidota</taxon>
        <taxon>Sphingobacteriia</taxon>
        <taxon>Sphingobacteriales</taxon>
        <taxon>Sphingobacteriaceae</taxon>
        <taxon>Pedobacter</taxon>
    </lineage>
</organism>
<keyword evidence="2" id="KW-1185">Reference proteome</keyword>
<sequence length="50" mass="5870">MKYVLESLELFVRSIINAEITADHNNKTEFVSLSKKVKRLEKLMLSEMEI</sequence>
<reference evidence="1 2" key="1">
    <citation type="submission" date="2017-04" db="EMBL/GenBank/DDBJ databases">
        <authorList>
            <person name="Afonso C.L."/>
            <person name="Miller P.J."/>
            <person name="Scott M.A."/>
            <person name="Spackman E."/>
            <person name="Goraichik I."/>
            <person name="Dimitrov K.M."/>
            <person name="Suarez D.L."/>
            <person name="Swayne D.E."/>
        </authorList>
    </citation>
    <scope>NUCLEOTIDE SEQUENCE [LARGE SCALE GENOMIC DNA]</scope>
    <source>
        <strain evidence="1 2">DSM 19625</strain>
    </source>
</reference>
<dbReference type="Proteomes" id="UP000192678">
    <property type="component" value="Unassembled WGS sequence"/>
</dbReference>
<proteinExistence type="predicted"/>
<name>A0A1W2A201_9SPHI</name>
<evidence type="ECO:0000313" key="2">
    <source>
        <dbReference type="Proteomes" id="UP000192678"/>
    </source>
</evidence>
<dbReference type="RefSeq" id="WP_159452568.1">
    <property type="nucleotide sequence ID" value="NZ_FWYB01000001.1"/>
</dbReference>
<protein>
    <submittedName>
        <fullName evidence="1">Uncharacterized protein</fullName>
    </submittedName>
</protein>
<dbReference type="EMBL" id="FWYB01000001">
    <property type="protein sequence ID" value="SMC54670.1"/>
    <property type="molecule type" value="Genomic_DNA"/>
</dbReference>
<evidence type="ECO:0000313" key="1">
    <source>
        <dbReference type="EMBL" id="SMC54670.1"/>
    </source>
</evidence>
<dbReference type="AlphaFoldDB" id="A0A1W2A201"/>
<gene>
    <name evidence="1" type="ORF">SAMN04488101_101261</name>
</gene>